<evidence type="ECO:0000256" key="1">
    <source>
        <dbReference type="SAM" id="MobiDB-lite"/>
    </source>
</evidence>
<proteinExistence type="predicted"/>
<reference evidence="2" key="1">
    <citation type="submission" date="2025-08" db="UniProtKB">
        <authorList>
            <consortium name="Ensembl"/>
        </authorList>
    </citation>
    <scope>IDENTIFICATION</scope>
</reference>
<reference evidence="2" key="2">
    <citation type="submission" date="2025-09" db="UniProtKB">
        <authorList>
            <consortium name="Ensembl"/>
        </authorList>
    </citation>
    <scope>IDENTIFICATION</scope>
</reference>
<accession>A0A8C5SQK9</accession>
<keyword evidence="3" id="KW-1185">Reference proteome</keyword>
<protein>
    <submittedName>
        <fullName evidence="2">Uncharacterized protein</fullName>
    </submittedName>
</protein>
<name>A0A8C5SQK9_LATLA</name>
<feature type="region of interest" description="Disordered" evidence="1">
    <location>
        <begin position="1"/>
        <end position="30"/>
    </location>
</feature>
<evidence type="ECO:0000313" key="2">
    <source>
        <dbReference type="Ensembl" id="ENSLLTP00000019261.1"/>
    </source>
</evidence>
<dbReference type="Proteomes" id="UP000694406">
    <property type="component" value="Unplaced"/>
</dbReference>
<dbReference type="AlphaFoldDB" id="A0A8C5SQK9"/>
<evidence type="ECO:0000313" key="3">
    <source>
        <dbReference type="Proteomes" id="UP000694406"/>
    </source>
</evidence>
<sequence>MPVGMARDLEETDSSSEEEEEMEGPEEHPCIMWTGGFRRIPIMVFHAEAILTKDSYIRLIGGKSYFSQIPTSPRVDK</sequence>
<dbReference type="GeneTree" id="ENSGT01000000218497"/>
<dbReference type="Ensembl" id="ENSLLTT00000019969.1">
    <property type="protein sequence ID" value="ENSLLTP00000019261.1"/>
    <property type="gene ID" value="ENSLLTG00000014504.1"/>
</dbReference>
<feature type="compositionally biased region" description="Acidic residues" evidence="1">
    <location>
        <begin position="10"/>
        <end position="24"/>
    </location>
</feature>
<organism evidence="2 3">
    <name type="scientific">Laticauda laticaudata</name>
    <name type="common">Blue-ringed sea krait</name>
    <name type="synonym">Blue-lipped sea krait</name>
    <dbReference type="NCBI Taxonomy" id="8630"/>
    <lineage>
        <taxon>Eukaryota</taxon>
        <taxon>Metazoa</taxon>
        <taxon>Chordata</taxon>
        <taxon>Craniata</taxon>
        <taxon>Vertebrata</taxon>
        <taxon>Euteleostomi</taxon>
        <taxon>Lepidosauria</taxon>
        <taxon>Squamata</taxon>
        <taxon>Bifurcata</taxon>
        <taxon>Unidentata</taxon>
        <taxon>Episquamata</taxon>
        <taxon>Toxicofera</taxon>
        <taxon>Serpentes</taxon>
        <taxon>Colubroidea</taxon>
        <taxon>Elapidae</taxon>
        <taxon>Laticaudinae</taxon>
        <taxon>Laticauda</taxon>
    </lineage>
</organism>